<dbReference type="Proteomes" id="UP001497497">
    <property type="component" value="Unassembled WGS sequence"/>
</dbReference>
<keyword evidence="3" id="KW-1185">Reference proteome</keyword>
<dbReference type="Pfam" id="PF00582">
    <property type="entry name" value="Usp"/>
    <property type="match status" value="1"/>
</dbReference>
<comment type="caution">
    <text evidence="2">The sequence shown here is derived from an EMBL/GenBank/DDBJ whole genome shotgun (WGS) entry which is preliminary data.</text>
</comment>
<dbReference type="InterPro" id="IPR014729">
    <property type="entry name" value="Rossmann-like_a/b/a_fold"/>
</dbReference>
<dbReference type="PANTHER" id="PTHR31964">
    <property type="entry name" value="ADENINE NUCLEOTIDE ALPHA HYDROLASES-LIKE SUPERFAMILY PROTEIN"/>
    <property type="match status" value="1"/>
</dbReference>
<feature type="domain" description="UspA" evidence="1">
    <location>
        <begin position="6"/>
        <end position="99"/>
    </location>
</feature>
<dbReference type="Gene3D" id="3.40.50.620">
    <property type="entry name" value="HUPs"/>
    <property type="match status" value="1"/>
</dbReference>
<accession>A0AAV2GZF3</accession>
<proteinExistence type="predicted"/>
<dbReference type="InterPro" id="IPR006015">
    <property type="entry name" value="Universal_stress_UspA"/>
</dbReference>
<dbReference type="PANTHER" id="PTHR31964:SF113">
    <property type="entry name" value="USPA DOMAIN-CONTAINING PROTEIN"/>
    <property type="match status" value="1"/>
</dbReference>
<sequence>RKTKSSSADTAKLSNEDDEEVSALLVKLQAKIQGAGIKGNVLRVLGAKPGDAIVKTSDEHKVDIIITGTRGHGAIRRTLIGSVSQYVVHNAHCPVLVVRHD</sequence>
<evidence type="ECO:0000259" key="1">
    <source>
        <dbReference type="Pfam" id="PF00582"/>
    </source>
</evidence>
<name>A0AAV2GZF3_LYMST</name>
<reference evidence="2 3" key="1">
    <citation type="submission" date="2024-04" db="EMBL/GenBank/DDBJ databases">
        <authorList>
            <consortium name="Genoscope - CEA"/>
            <person name="William W."/>
        </authorList>
    </citation>
    <scope>NUCLEOTIDE SEQUENCE [LARGE SCALE GENOMIC DNA]</scope>
</reference>
<dbReference type="EMBL" id="CAXITT010000007">
    <property type="protein sequence ID" value="CAL1526631.1"/>
    <property type="molecule type" value="Genomic_DNA"/>
</dbReference>
<dbReference type="InterPro" id="IPR006016">
    <property type="entry name" value="UspA"/>
</dbReference>
<dbReference type="SUPFAM" id="SSF52402">
    <property type="entry name" value="Adenine nucleotide alpha hydrolases-like"/>
    <property type="match status" value="1"/>
</dbReference>
<dbReference type="PRINTS" id="PR01438">
    <property type="entry name" value="UNVRSLSTRESS"/>
</dbReference>
<evidence type="ECO:0000313" key="2">
    <source>
        <dbReference type="EMBL" id="CAL1526631.1"/>
    </source>
</evidence>
<protein>
    <recommendedName>
        <fullName evidence="1">UspA domain-containing protein</fullName>
    </recommendedName>
</protein>
<dbReference type="CDD" id="cd23659">
    <property type="entry name" value="USP_At3g01520-like"/>
    <property type="match status" value="1"/>
</dbReference>
<feature type="non-terminal residue" evidence="2">
    <location>
        <position position="1"/>
    </location>
</feature>
<gene>
    <name evidence="2" type="ORF">GSLYS_00000808001</name>
</gene>
<organism evidence="2 3">
    <name type="scientific">Lymnaea stagnalis</name>
    <name type="common">Great pond snail</name>
    <name type="synonym">Helix stagnalis</name>
    <dbReference type="NCBI Taxonomy" id="6523"/>
    <lineage>
        <taxon>Eukaryota</taxon>
        <taxon>Metazoa</taxon>
        <taxon>Spiralia</taxon>
        <taxon>Lophotrochozoa</taxon>
        <taxon>Mollusca</taxon>
        <taxon>Gastropoda</taxon>
        <taxon>Heterobranchia</taxon>
        <taxon>Euthyneura</taxon>
        <taxon>Panpulmonata</taxon>
        <taxon>Hygrophila</taxon>
        <taxon>Lymnaeoidea</taxon>
        <taxon>Lymnaeidae</taxon>
        <taxon>Lymnaea</taxon>
    </lineage>
</organism>
<dbReference type="AlphaFoldDB" id="A0AAV2GZF3"/>
<evidence type="ECO:0000313" key="3">
    <source>
        <dbReference type="Proteomes" id="UP001497497"/>
    </source>
</evidence>